<dbReference type="EMBL" id="RPFW01000001">
    <property type="protein sequence ID" value="TVZ06675.1"/>
    <property type="molecule type" value="Genomic_DNA"/>
</dbReference>
<proteinExistence type="predicted"/>
<dbReference type="InterPro" id="IPR017871">
    <property type="entry name" value="ABC_transporter-like_CS"/>
</dbReference>
<name>A0A6P2C850_9ACTN</name>
<dbReference type="PANTHER" id="PTHR43790">
    <property type="entry name" value="CARBOHYDRATE TRANSPORT ATP-BINDING PROTEIN MG119-RELATED"/>
    <property type="match status" value="1"/>
</dbReference>
<feature type="region of interest" description="Disordered" evidence="5">
    <location>
        <begin position="501"/>
        <end position="522"/>
    </location>
</feature>
<dbReference type="PROSITE" id="PS50893">
    <property type="entry name" value="ABC_TRANSPORTER_2"/>
    <property type="match status" value="2"/>
</dbReference>
<dbReference type="InterPro" id="IPR027417">
    <property type="entry name" value="P-loop_NTPase"/>
</dbReference>
<dbReference type="Proteomes" id="UP000460272">
    <property type="component" value="Unassembled WGS sequence"/>
</dbReference>
<evidence type="ECO:0000256" key="2">
    <source>
        <dbReference type="ARBA" id="ARBA00022737"/>
    </source>
</evidence>
<feature type="domain" description="ABC transporter" evidence="6">
    <location>
        <begin position="3"/>
        <end position="244"/>
    </location>
</feature>
<evidence type="ECO:0000256" key="3">
    <source>
        <dbReference type="ARBA" id="ARBA00022741"/>
    </source>
</evidence>
<protein>
    <submittedName>
        <fullName evidence="7">Sugar ABC transporter ATP-binding protein</fullName>
    </submittedName>
</protein>
<dbReference type="InterPro" id="IPR003439">
    <property type="entry name" value="ABC_transporter-like_ATP-bd"/>
</dbReference>
<accession>A0A6P2C850</accession>
<dbReference type="Gene3D" id="3.40.50.300">
    <property type="entry name" value="P-loop containing nucleotide triphosphate hydrolases"/>
    <property type="match status" value="2"/>
</dbReference>
<feature type="domain" description="ABC transporter" evidence="6">
    <location>
        <begin position="261"/>
        <end position="502"/>
    </location>
</feature>
<dbReference type="InterPro" id="IPR003593">
    <property type="entry name" value="AAA+_ATPase"/>
</dbReference>
<gene>
    <name evidence="7" type="ORF">EAS64_04655</name>
</gene>
<dbReference type="OrthoDB" id="39350at2"/>
<organism evidence="7 8">
    <name type="scientific">Trebonia kvetii</name>
    <dbReference type="NCBI Taxonomy" id="2480626"/>
    <lineage>
        <taxon>Bacteria</taxon>
        <taxon>Bacillati</taxon>
        <taxon>Actinomycetota</taxon>
        <taxon>Actinomycetes</taxon>
        <taxon>Streptosporangiales</taxon>
        <taxon>Treboniaceae</taxon>
        <taxon>Trebonia</taxon>
    </lineage>
</organism>
<dbReference type="GO" id="GO:0016887">
    <property type="term" value="F:ATP hydrolysis activity"/>
    <property type="evidence" value="ECO:0007669"/>
    <property type="project" value="InterPro"/>
</dbReference>
<dbReference type="CDD" id="cd03216">
    <property type="entry name" value="ABC_Carb_Monos_I"/>
    <property type="match status" value="1"/>
</dbReference>
<dbReference type="RefSeq" id="WP_145851428.1">
    <property type="nucleotide sequence ID" value="NZ_RPFW01000001.1"/>
</dbReference>
<evidence type="ECO:0000256" key="4">
    <source>
        <dbReference type="ARBA" id="ARBA00022840"/>
    </source>
</evidence>
<dbReference type="SMART" id="SM00382">
    <property type="entry name" value="AAA"/>
    <property type="match status" value="2"/>
</dbReference>
<comment type="caution">
    <text evidence="7">The sequence shown here is derived from an EMBL/GenBank/DDBJ whole genome shotgun (WGS) entry which is preliminary data.</text>
</comment>
<evidence type="ECO:0000256" key="1">
    <source>
        <dbReference type="ARBA" id="ARBA00022448"/>
    </source>
</evidence>
<evidence type="ECO:0000259" key="6">
    <source>
        <dbReference type="PROSITE" id="PS50893"/>
    </source>
</evidence>
<dbReference type="InterPro" id="IPR050107">
    <property type="entry name" value="ABC_carbohydrate_import_ATPase"/>
</dbReference>
<dbReference type="PANTHER" id="PTHR43790:SF9">
    <property type="entry name" value="GALACTOFURANOSE TRANSPORTER ATP-BINDING PROTEIN YTFR"/>
    <property type="match status" value="1"/>
</dbReference>
<keyword evidence="1" id="KW-0813">Transport</keyword>
<dbReference type="CDD" id="cd03215">
    <property type="entry name" value="ABC_Carb_Monos_II"/>
    <property type="match status" value="1"/>
</dbReference>
<dbReference type="AlphaFoldDB" id="A0A6P2C850"/>
<reference evidence="7 8" key="1">
    <citation type="submission" date="2018-11" db="EMBL/GenBank/DDBJ databases">
        <title>Trebonia kvetii gen.nov., sp.nov., a novel acidophilic actinobacterium, and proposal of the new actinobacterial family Treboniaceae fam. nov.</title>
        <authorList>
            <person name="Rapoport D."/>
            <person name="Sagova-Mareckova M."/>
            <person name="Sedlacek I."/>
            <person name="Provaznik J."/>
            <person name="Kralova S."/>
            <person name="Pavlinic D."/>
            <person name="Benes V."/>
            <person name="Kopecky J."/>
        </authorList>
    </citation>
    <scope>NUCLEOTIDE SEQUENCE [LARGE SCALE GENOMIC DNA]</scope>
    <source>
        <strain evidence="7 8">15Tr583</strain>
    </source>
</reference>
<keyword evidence="4 7" id="KW-0067">ATP-binding</keyword>
<dbReference type="SUPFAM" id="SSF52540">
    <property type="entry name" value="P-loop containing nucleoside triphosphate hydrolases"/>
    <property type="match status" value="2"/>
</dbReference>
<keyword evidence="8" id="KW-1185">Reference proteome</keyword>
<evidence type="ECO:0000256" key="5">
    <source>
        <dbReference type="SAM" id="MobiDB-lite"/>
    </source>
</evidence>
<dbReference type="PROSITE" id="PS00211">
    <property type="entry name" value="ABC_TRANSPORTER_1"/>
    <property type="match status" value="1"/>
</dbReference>
<keyword evidence="3" id="KW-0547">Nucleotide-binding</keyword>
<evidence type="ECO:0000313" key="8">
    <source>
        <dbReference type="Proteomes" id="UP000460272"/>
    </source>
</evidence>
<sequence>MTLQLRHVTKSFGEQTALRDVDLSVDYGEVHALVGQNGSGKSTLIKLLSGYHQPAPGAEAELDGRPFQLGSTHAARAAGLRFVHQDLALVLQLSILDNMMLGRPYPVGLAGRIRWREAADRAGGYLRRVGVDVDVRSPVGSLSMSERTAVAIARALSDTGHGRLLIVLDEPTAAMPAGDVDRLLESIGRLRAEGHGVLLVSHHLGEVLGIADRITVLRDGRVAASVPSGDVDQRRLTELIVGHSALASDAGTRQPAAQGDGDRGAVLRVRRLAGGRIRGLDFAVRAGEIVGVAGITGSGRESLAPLLTGGLPHRGEIEAASSVLAPGRPRGVVAAGVAAVPGERARLGVFPNLGVRANMTISQPERHRRWGRIVRSAERDEVETWIDRLGIVTQGPDAPMPTLSGGNQQKVLVARALRTRPKVLVLDDPTQGIDIGARAQIHEVIERCAAEGIAILLVSTDSDELARLSDRVLILAGGRLARTLERGPGLTAKSIDASQLNTTQGPAFAAATSRSEGTEGES</sequence>
<dbReference type="GO" id="GO:0005524">
    <property type="term" value="F:ATP binding"/>
    <property type="evidence" value="ECO:0007669"/>
    <property type="project" value="UniProtKB-KW"/>
</dbReference>
<evidence type="ECO:0000313" key="7">
    <source>
        <dbReference type="EMBL" id="TVZ06675.1"/>
    </source>
</evidence>
<keyword evidence="2" id="KW-0677">Repeat</keyword>
<dbReference type="Pfam" id="PF00005">
    <property type="entry name" value="ABC_tran"/>
    <property type="match status" value="2"/>
</dbReference>